<evidence type="ECO:0008006" key="4">
    <source>
        <dbReference type="Google" id="ProtNLM"/>
    </source>
</evidence>
<reference evidence="2 3" key="1">
    <citation type="submission" date="2013-02" db="EMBL/GenBank/DDBJ databases">
        <title>Genome sequence of Clostridium saccharoperbutylacetonicum N1-4(HMT).</title>
        <authorList>
            <person name="Poehlein A."/>
            <person name="Daniel R."/>
        </authorList>
    </citation>
    <scope>NUCLEOTIDE SEQUENCE [LARGE SCALE GENOMIC DNA]</scope>
    <source>
        <strain evidence="3">N1-4(HMT)</strain>
    </source>
</reference>
<dbReference type="NCBIfam" id="TIGR04223">
    <property type="entry name" value="quorum_AgrD"/>
    <property type="match status" value="1"/>
</dbReference>
<feature type="chain" id="PRO_5038462529" description="Cyclic lactone autoinducer peptide" evidence="1">
    <location>
        <begin position="24"/>
        <end position="47"/>
    </location>
</feature>
<dbReference type="HOGENOM" id="CLU_216755_0_0_9"/>
<dbReference type="KEGG" id="csr:Cspa_c18600"/>
<evidence type="ECO:0000256" key="1">
    <source>
        <dbReference type="SAM" id="SignalP"/>
    </source>
</evidence>
<accession>M1LRR3</accession>
<name>M1LRR3_9CLOT</name>
<evidence type="ECO:0000313" key="2">
    <source>
        <dbReference type="EMBL" id="AGF55630.1"/>
    </source>
</evidence>
<dbReference type="Proteomes" id="UP000011728">
    <property type="component" value="Chromosome"/>
</dbReference>
<keyword evidence="1" id="KW-0732">Signal</keyword>
<dbReference type="PATRIC" id="fig|931276.5.peg.1845"/>
<protein>
    <recommendedName>
        <fullName evidence="4">Cyclic lactone autoinducer peptide</fullName>
    </recommendedName>
</protein>
<dbReference type="OrthoDB" id="1928369at2"/>
<proteinExistence type="predicted"/>
<feature type="signal peptide" evidence="1">
    <location>
        <begin position="1"/>
        <end position="23"/>
    </location>
</feature>
<dbReference type="EMBL" id="CP004121">
    <property type="protein sequence ID" value="AGF55630.1"/>
    <property type="molecule type" value="Genomic_DNA"/>
</dbReference>
<evidence type="ECO:0000313" key="3">
    <source>
        <dbReference type="Proteomes" id="UP000011728"/>
    </source>
</evidence>
<organism evidence="2 3">
    <name type="scientific">Clostridium saccharoperbutylacetonicum N1-4(HMT)</name>
    <dbReference type="NCBI Taxonomy" id="931276"/>
    <lineage>
        <taxon>Bacteria</taxon>
        <taxon>Bacillati</taxon>
        <taxon>Bacillota</taxon>
        <taxon>Clostridia</taxon>
        <taxon>Eubacteriales</taxon>
        <taxon>Clostridiaceae</taxon>
        <taxon>Clostridium</taxon>
    </lineage>
</organism>
<dbReference type="InterPro" id="IPR009229">
    <property type="entry name" value="AgrD"/>
</dbReference>
<keyword evidence="3" id="KW-1185">Reference proteome</keyword>
<dbReference type="eggNOG" id="ENOG50328RB">
    <property type="taxonomic scope" value="Bacteria"/>
</dbReference>
<sequence>MTISRIKGLVAMGLSAAAMFVAATSSSMCFSCHFEEVKMPKSLYKRD</sequence>
<dbReference type="RefSeq" id="WP_015391951.1">
    <property type="nucleotide sequence ID" value="NC_020291.1"/>
</dbReference>
<gene>
    <name evidence="2" type="ORF">Cspa_c18600</name>
</gene>
<dbReference type="AlphaFoldDB" id="M1LRR3"/>